<dbReference type="InterPro" id="IPR016167">
    <property type="entry name" value="FAD-bd_PCMH_sub1"/>
</dbReference>
<sequence>MKPAAFEYHAPDSLEEALGLLAELGDEAKPIAGGQSLTPMLALRLAYVDHLIDLRRVEELRGTDRRDHGLWLGATTTQSTVLRSADVAAVAPLLARATPLIGHFQIRNRGTLGGSIAHGDAAAEYPAVAVALRARLEVAKRGGSRTVAADEFFTGFLSTALEPDELLTGVHVPSWGARSGFAIEEFARRHGDFAIAGAAVAVALDEDARISRCGIGLFGVGATPVRAAEIEAELVGAAVKEVNTAEVGRAALSGLESVPSDLHGSAAYRVRVGAALVDRALQNALREASHA</sequence>
<keyword evidence="2" id="KW-0274">FAD</keyword>
<gene>
    <name evidence="5" type="ORF">SAMN05443668_109119</name>
</gene>
<dbReference type="InterPro" id="IPR051312">
    <property type="entry name" value="Diverse_Substr_Oxidored"/>
</dbReference>
<dbReference type="GO" id="GO:0016491">
    <property type="term" value="F:oxidoreductase activity"/>
    <property type="evidence" value="ECO:0007669"/>
    <property type="project" value="UniProtKB-KW"/>
</dbReference>
<dbReference type="Pfam" id="PF00941">
    <property type="entry name" value="FAD_binding_5"/>
    <property type="match status" value="1"/>
</dbReference>
<proteinExistence type="predicted"/>
<dbReference type="PANTHER" id="PTHR42659:SF2">
    <property type="entry name" value="XANTHINE DEHYDROGENASE SUBUNIT C-RELATED"/>
    <property type="match status" value="1"/>
</dbReference>
<dbReference type="AlphaFoldDB" id="A0A1M7RAP4"/>
<keyword evidence="1" id="KW-0285">Flavoprotein</keyword>
<dbReference type="RefSeq" id="WP_073260737.1">
    <property type="nucleotide sequence ID" value="NZ_FRCS01000009.1"/>
</dbReference>
<evidence type="ECO:0000313" key="6">
    <source>
        <dbReference type="Proteomes" id="UP000184440"/>
    </source>
</evidence>
<dbReference type="InterPro" id="IPR036683">
    <property type="entry name" value="CO_DH_flav_C_dom_sf"/>
</dbReference>
<protein>
    <submittedName>
        <fullName evidence="5">Carbon-monoxide dehydrogenase medium subunit</fullName>
    </submittedName>
</protein>
<dbReference type="InterPro" id="IPR002346">
    <property type="entry name" value="Mopterin_DH_FAD-bd"/>
</dbReference>
<evidence type="ECO:0000259" key="4">
    <source>
        <dbReference type="PROSITE" id="PS51387"/>
    </source>
</evidence>
<feature type="domain" description="FAD-binding PCMH-type" evidence="4">
    <location>
        <begin position="1"/>
        <end position="177"/>
    </location>
</feature>
<dbReference type="STRING" id="134849.SAMN05443668_109119"/>
<organism evidence="5 6">
    <name type="scientific">Cryptosporangium aurantiacum</name>
    <dbReference type="NCBI Taxonomy" id="134849"/>
    <lineage>
        <taxon>Bacteria</taxon>
        <taxon>Bacillati</taxon>
        <taxon>Actinomycetota</taxon>
        <taxon>Actinomycetes</taxon>
        <taxon>Cryptosporangiales</taxon>
        <taxon>Cryptosporangiaceae</taxon>
        <taxon>Cryptosporangium</taxon>
    </lineage>
</organism>
<dbReference type="InterPro" id="IPR005107">
    <property type="entry name" value="CO_DH_flav_C"/>
</dbReference>
<dbReference type="SMART" id="SM01092">
    <property type="entry name" value="CO_deh_flav_C"/>
    <property type="match status" value="1"/>
</dbReference>
<dbReference type="GO" id="GO:0071949">
    <property type="term" value="F:FAD binding"/>
    <property type="evidence" value="ECO:0007669"/>
    <property type="project" value="InterPro"/>
</dbReference>
<dbReference type="EMBL" id="FRCS01000009">
    <property type="protein sequence ID" value="SHN43333.1"/>
    <property type="molecule type" value="Genomic_DNA"/>
</dbReference>
<dbReference type="SUPFAM" id="SSF56176">
    <property type="entry name" value="FAD-binding/transporter-associated domain-like"/>
    <property type="match status" value="1"/>
</dbReference>
<dbReference type="Gene3D" id="3.30.43.10">
    <property type="entry name" value="Uridine Diphospho-n-acetylenolpyruvylglucosamine Reductase, domain 2"/>
    <property type="match status" value="1"/>
</dbReference>
<reference evidence="5 6" key="1">
    <citation type="submission" date="2016-11" db="EMBL/GenBank/DDBJ databases">
        <authorList>
            <person name="Jaros S."/>
            <person name="Januszkiewicz K."/>
            <person name="Wedrychowicz H."/>
        </authorList>
    </citation>
    <scope>NUCLEOTIDE SEQUENCE [LARGE SCALE GENOMIC DNA]</scope>
    <source>
        <strain evidence="5 6">DSM 46144</strain>
    </source>
</reference>
<dbReference type="Pfam" id="PF03450">
    <property type="entry name" value="CO_deh_flav_C"/>
    <property type="match status" value="1"/>
</dbReference>
<accession>A0A1M7RAP4</accession>
<dbReference type="InterPro" id="IPR016169">
    <property type="entry name" value="FAD-bd_PCMH_sub2"/>
</dbReference>
<dbReference type="OrthoDB" id="9793944at2"/>
<dbReference type="PROSITE" id="PS51387">
    <property type="entry name" value="FAD_PCMH"/>
    <property type="match status" value="1"/>
</dbReference>
<dbReference type="SUPFAM" id="SSF55447">
    <property type="entry name" value="CO dehydrogenase flavoprotein C-terminal domain-like"/>
    <property type="match status" value="1"/>
</dbReference>
<evidence type="ECO:0000256" key="3">
    <source>
        <dbReference type="ARBA" id="ARBA00023002"/>
    </source>
</evidence>
<dbReference type="Proteomes" id="UP000184440">
    <property type="component" value="Unassembled WGS sequence"/>
</dbReference>
<dbReference type="InterPro" id="IPR016166">
    <property type="entry name" value="FAD-bd_PCMH"/>
</dbReference>
<dbReference type="PANTHER" id="PTHR42659">
    <property type="entry name" value="XANTHINE DEHYDROGENASE SUBUNIT C-RELATED"/>
    <property type="match status" value="1"/>
</dbReference>
<dbReference type="InterPro" id="IPR036318">
    <property type="entry name" value="FAD-bd_PCMH-like_sf"/>
</dbReference>
<evidence type="ECO:0000256" key="1">
    <source>
        <dbReference type="ARBA" id="ARBA00022630"/>
    </source>
</evidence>
<dbReference type="Gene3D" id="3.30.465.10">
    <property type="match status" value="1"/>
</dbReference>
<keyword evidence="3" id="KW-0560">Oxidoreductase</keyword>
<evidence type="ECO:0000256" key="2">
    <source>
        <dbReference type="ARBA" id="ARBA00022827"/>
    </source>
</evidence>
<evidence type="ECO:0000313" key="5">
    <source>
        <dbReference type="EMBL" id="SHN43333.1"/>
    </source>
</evidence>
<keyword evidence="6" id="KW-1185">Reference proteome</keyword>
<name>A0A1M7RAP4_9ACTN</name>
<dbReference type="Gene3D" id="3.30.390.50">
    <property type="entry name" value="CO dehydrogenase flavoprotein, C-terminal domain"/>
    <property type="match status" value="1"/>
</dbReference>